<comment type="similarity">
    <text evidence="1">Belongs to the sigma-70 factor family. ECF subfamily.</text>
</comment>
<keyword evidence="2" id="KW-0805">Transcription regulation</keyword>
<dbReference type="PANTHER" id="PTHR43133">
    <property type="entry name" value="RNA POLYMERASE ECF-TYPE SIGMA FACTO"/>
    <property type="match status" value="1"/>
</dbReference>
<dbReference type="PANTHER" id="PTHR43133:SF46">
    <property type="entry name" value="RNA POLYMERASE SIGMA-70 FACTOR ECF SUBFAMILY"/>
    <property type="match status" value="1"/>
</dbReference>
<feature type="domain" description="RNA polymerase sigma-70 region 2" evidence="5">
    <location>
        <begin position="28"/>
        <end position="95"/>
    </location>
</feature>
<reference evidence="7 8" key="1">
    <citation type="submission" date="2019-10" db="EMBL/GenBank/DDBJ databases">
        <title>Genome sequence of Phaeocystidibacter marisrubri JCM30614 (type strain).</title>
        <authorList>
            <person name="Bowman J.P."/>
        </authorList>
    </citation>
    <scope>NUCLEOTIDE SEQUENCE [LARGE SCALE GENOMIC DNA]</scope>
    <source>
        <strain evidence="7 8">JCM 30614</strain>
    </source>
</reference>
<evidence type="ECO:0000259" key="6">
    <source>
        <dbReference type="Pfam" id="PF08281"/>
    </source>
</evidence>
<organism evidence="7 8">
    <name type="scientific">Phaeocystidibacter marisrubri</name>
    <dbReference type="NCBI Taxonomy" id="1577780"/>
    <lineage>
        <taxon>Bacteria</taxon>
        <taxon>Pseudomonadati</taxon>
        <taxon>Bacteroidota</taxon>
        <taxon>Flavobacteriia</taxon>
        <taxon>Flavobacteriales</taxon>
        <taxon>Phaeocystidibacteraceae</taxon>
        <taxon>Phaeocystidibacter</taxon>
    </lineage>
</organism>
<gene>
    <name evidence="7" type="ORF">F8C82_03015</name>
</gene>
<feature type="domain" description="RNA polymerase sigma factor 70 region 4 type 2" evidence="6">
    <location>
        <begin position="121"/>
        <end position="173"/>
    </location>
</feature>
<dbReference type="InterPro" id="IPR036388">
    <property type="entry name" value="WH-like_DNA-bd_sf"/>
</dbReference>
<dbReference type="Pfam" id="PF04542">
    <property type="entry name" value="Sigma70_r2"/>
    <property type="match status" value="1"/>
</dbReference>
<name>A0A6L3ZHP5_9FLAO</name>
<accession>A0A6L3ZHP5</accession>
<dbReference type="Pfam" id="PF08281">
    <property type="entry name" value="Sigma70_r4_2"/>
    <property type="match status" value="1"/>
</dbReference>
<evidence type="ECO:0000256" key="1">
    <source>
        <dbReference type="ARBA" id="ARBA00010641"/>
    </source>
</evidence>
<dbReference type="GO" id="GO:0006352">
    <property type="term" value="P:DNA-templated transcription initiation"/>
    <property type="evidence" value="ECO:0007669"/>
    <property type="project" value="InterPro"/>
</dbReference>
<evidence type="ECO:0000256" key="3">
    <source>
        <dbReference type="ARBA" id="ARBA00023082"/>
    </source>
</evidence>
<dbReference type="InterPro" id="IPR013324">
    <property type="entry name" value="RNA_pol_sigma_r3/r4-like"/>
</dbReference>
<dbReference type="EMBL" id="WBVQ01000001">
    <property type="protein sequence ID" value="KAB2817381.1"/>
    <property type="molecule type" value="Genomic_DNA"/>
</dbReference>
<dbReference type="GO" id="GO:0003677">
    <property type="term" value="F:DNA binding"/>
    <property type="evidence" value="ECO:0007669"/>
    <property type="project" value="InterPro"/>
</dbReference>
<dbReference type="CDD" id="cd06171">
    <property type="entry name" value="Sigma70_r4"/>
    <property type="match status" value="1"/>
</dbReference>
<dbReference type="OrthoDB" id="1056775at2"/>
<keyword evidence="3" id="KW-0731">Sigma factor</keyword>
<evidence type="ECO:0000259" key="5">
    <source>
        <dbReference type="Pfam" id="PF04542"/>
    </source>
</evidence>
<dbReference type="InterPro" id="IPR013325">
    <property type="entry name" value="RNA_pol_sigma_r2"/>
</dbReference>
<protein>
    <submittedName>
        <fullName evidence="7">RNA polymerase sigma factor</fullName>
    </submittedName>
</protein>
<evidence type="ECO:0000313" key="8">
    <source>
        <dbReference type="Proteomes" id="UP000484164"/>
    </source>
</evidence>
<keyword evidence="8" id="KW-1185">Reference proteome</keyword>
<evidence type="ECO:0000313" key="7">
    <source>
        <dbReference type="EMBL" id="KAB2817381.1"/>
    </source>
</evidence>
<evidence type="ECO:0000256" key="4">
    <source>
        <dbReference type="ARBA" id="ARBA00023163"/>
    </source>
</evidence>
<dbReference type="InterPro" id="IPR014284">
    <property type="entry name" value="RNA_pol_sigma-70_dom"/>
</dbReference>
<dbReference type="Proteomes" id="UP000484164">
    <property type="component" value="Unassembled WGS sequence"/>
</dbReference>
<dbReference type="Gene3D" id="1.10.10.10">
    <property type="entry name" value="Winged helix-like DNA-binding domain superfamily/Winged helix DNA-binding domain"/>
    <property type="match status" value="1"/>
</dbReference>
<dbReference type="GO" id="GO:0016987">
    <property type="term" value="F:sigma factor activity"/>
    <property type="evidence" value="ECO:0007669"/>
    <property type="project" value="UniProtKB-KW"/>
</dbReference>
<dbReference type="InterPro" id="IPR039425">
    <property type="entry name" value="RNA_pol_sigma-70-like"/>
</dbReference>
<comment type="caution">
    <text evidence="7">The sequence shown here is derived from an EMBL/GenBank/DDBJ whole genome shotgun (WGS) entry which is preliminary data.</text>
</comment>
<evidence type="ECO:0000256" key="2">
    <source>
        <dbReference type="ARBA" id="ARBA00023015"/>
    </source>
</evidence>
<dbReference type="InterPro" id="IPR013249">
    <property type="entry name" value="RNA_pol_sigma70_r4_t2"/>
</dbReference>
<dbReference type="SUPFAM" id="SSF88659">
    <property type="entry name" value="Sigma3 and sigma4 domains of RNA polymerase sigma factors"/>
    <property type="match status" value="1"/>
</dbReference>
<dbReference type="Gene3D" id="1.10.1740.10">
    <property type="match status" value="1"/>
</dbReference>
<dbReference type="NCBIfam" id="TIGR02937">
    <property type="entry name" value="sigma70-ECF"/>
    <property type="match status" value="1"/>
</dbReference>
<dbReference type="SUPFAM" id="SSF88946">
    <property type="entry name" value="Sigma2 domain of RNA polymerase sigma factors"/>
    <property type="match status" value="1"/>
</dbReference>
<dbReference type="InterPro" id="IPR007627">
    <property type="entry name" value="RNA_pol_sigma70_r2"/>
</dbReference>
<dbReference type="AlphaFoldDB" id="A0A6L3ZHP5"/>
<keyword evidence="4" id="KW-0804">Transcription</keyword>
<proteinExistence type="inferred from homology"/>
<sequence length="183" mass="21295">MVPLHSPTDFIRVIEACRANDRLAQKELYEHFYGYSMSVSFRYVSDREDAVEILNTSFVKVFKNLSSYDLDKPFKPWLRRILVNTAIDHLRVRKRIMDNGDIDMVHEPGHEETITGNLAYEEILKLIQNLSPSYRTVFNLFVIEGYKHEEIADMLQISVGTSKSNLFKAKAHLRTALEKLETK</sequence>